<dbReference type="PANTHER" id="PTHR23028">
    <property type="entry name" value="ACETYLTRANSFERASE"/>
    <property type="match status" value="1"/>
</dbReference>
<comment type="caution">
    <text evidence="4">The sequence shown here is derived from an EMBL/GenBank/DDBJ whole genome shotgun (WGS) entry which is preliminary data.</text>
</comment>
<dbReference type="EMBL" id="JBHSBN010000001">
    <property type="protein sequence ID" value="MFC4104433.1"/>
    <property type="molecule type" value="Genomic_DNA"/>
</dbReference>
<feature type="transmembrane region" description="Helical" evidence="2">
    <location>
        <begin position="24"/>
        <end position="40"/>
    </location>
</feature>
<dbReference type="Pfam" id="PF01757">
    <property type="entry name" value="Acyl_transf_3"/>
    <property type="match status" value="1"/>
</dbReference>
<name>A0ABV8KEH0_9ACTN</name>
<dbReference type="InterPro" id="IPR050879">
    <property type="entry name" value="Acyltransferase_3"/>
</dbReference>
<dbReference type="InterPro" id="IPR002656">
    <property type="entry name" value="Acyl_transf_3_dom"/>
</dbReference>
<feature type="domain" description="Acyltransferase 3" evidence="3">
    <location>
        <begin position="20"/>
        <end position="340"/>
    </location>
</feature>
<evidence type="ECO:0000256" key="2">
    <source>
        <dbReference type="SAM" id="Phobius"/>
    </source>
</evidence>
<sequence>MRPPSPGRLTAPATPERRLYEIDLLRFLAAIMVVLVHLSCGGRLGVTRIDYSDSVGRVGRYGYLGVDLFFMISGLVVFMSLWGRTPGAFVVSRVSRLYPAFWAGVTTTSLVLLSGAVTRPAPTLRDYLVNLTMFAQPLDVPVVEGVYWTLWAEWRFYFLLFAFSLIGITLGRTHVFLWGWLVATLLVEVLPLPYAVGHPIELVLQPVYSHYFIAGMALYLVHRSGFTANRAALLAVAYGNALHQGVQHAAERSRQLVPLQPAVVVAVITAFFLVMILVATGALARFGSRSWKPVGDLTYPLYLVHATVGYAVLNVFGSAVNRWLLLGCLVVGLCLLAWAMNRLVEVPLQPRLRRALTRILDHRSEWWHALARRWVTDRSGVAARRTATGQRPPGQKATPAVRLDEPTRTPGPRL</sequence>
<protein>
    <submittedName>
        <fullName evidence="4">Acyltransferase family protein</fullName>
        <ecNumber evidence="4">2.3.-.-</ecNumber>
    </submittedName>
</protein>
<evidence type="ECO:0000256" key="1">
    <source>
        <dbReference type="SAM" id="MobiDB-lite"/>
    </source>
</evidence>
<keyword evidence="5" id="KW-1185">Reference proteome</keyword>
<dbReference type="PANTHER" id="PTHR23028:SF53">
    <property type="entry name" value="ACYL_TRANSF_3 DOMAIN-CONTAINING PROTEIN"/>
    <property type="match status" value="1"/>
</dbReference>
<accession>A0ABV8KEH0</accession>
<organism evidence="4 5">
    <name type="scientific">Micromonospora zhanjiangensis</name>
    <dbReference type="NCBI Taxonomy" id="1522057"/>
    <lineage>
        <taxon>Bacteria</taxon>
        <taxon>Bacillati</taxon>
        <taxon>Actinomycetota</taxon>
        <taxon>Actinomycetes</taxon>
        <taxon>Micromonosporales</taxon>
        <taxon>Micromonosporaceae</taxon>
        <taxon>Micromonospora</taxon>
    </lineage>
</organism>
<evidence type="ECO:0000259" key="3">
    <source>
        <dbReference type="Pfam" id="PF01757"/>
    </source>
</evidence>
<feature type="transmembrane region" description="Helical" evidence="2">
    <location>
        <begin position="97"/>
        <end position="115"/>
    </location>
</feature>
<gene>
    <name evidence="4" type="ORF">ACFOX0_00565</name>
</gene>
<feature type="transmembrane region" description="Helical" evidence="2">
    <location>
        <begin position="202"/>
        <end position="221"/>
    </location>
</feature>
<proteinExistence type="predicted"/>
<feature type="transmembrane region" description="Helical" evidence="2">
    <location>
        <begin position="177"/>
        <end position="196"/>
    </location>
</feature>
<feature type="region of interest" description="Disordered" evidence="1">
    <location>
        <begin position="382"/>
        <end position="414"/>
    </location>
</feature>
<keyword evidence="2" id="KW-1133">Transmembrane helix</keyword>
<dbReference type="GO" id="GO:0016746">
    <property type="term" value="F:acyltransferase activity"/>
    <property type="evidence" value="ECO:0007669"/>
    <property type="project" value="UniProtKB-KW"/>
</dbReference>
<reference evidence="5" key="1">
    <citation type="journal article" date="2019" name="Int. J. Syst. Evol. Microbiol.">
        <title>The Global Catalogue of Microorganisms (GCM) 10K type strain sequencing project: providing services to taxonomists for standard genome sequencing and annotation.</title>
        <authorList>
            <consortium name="The Broad Institute Genomics Platform"/>
            <consortium name="The Broad Institute Genome Sequencing Center for Infectious Disease"/>
            <person name="Wu L."/>
            <person name="Ma J."/>
        </authorList>
    </citation>
    <scope>NUCLEOTIDE SEQUENCE [LARGE SCALE GENOMIC DNA]</scope>
    <source>
        <strain evidence="5">2902at01</strain>
    </source>
</reference>
<feature type="transmembrane region" description="Helical" evidence="2">
    <location>
        <begin position="323"/>
        <end position="344"/>
    </location>
</feature>
<feature type="transmembrane region" description="Helical" evidence="2">
    <location>
        <begin position="61"/>
        <end position="82"/>
    </location>
</feature>
<keyword evidence="2" id="KW-0812">Transmembrane</keyword>
<feature type="transmembrane region" description="Helical" evidence="2">
    <location>
        <begin position="262"/>
        <end position="287"/>
    </location>
</feature>
<keyword evidence="2" id="KW-0472">Membrane</keyword>
<dbReference type="RefSeq" id="WP_377541366.1">
    <property type="nucleotide sequence ID" value="NZ_JBHSBN010000001.1"/>
</dbReference>
<feature type="transmembrane region" description="Helical" evidence="2">
    <location>
        <begin position="154"/>
        <end position="170"/>
    </location>
</feature>
<dbReference type="Proteomes" id="UP001595868">
    <property type="component" value="Unassembled WGS sequence"/>
</dbReference>
<dbReference type="EC" id="2.3.-.-" evidence="4"/>
<keyword evidence="4" id="KW-0808">Transferase</keyword>
<evidence type="ECO:0000313" key="5">
    <source>
        <dbReference type="Proteomes" id="UP001595868"/>
    </source>
</evidence>
<evidence type="ECO:0000313" key="4">
    <source>
        <dbReference type="EMBL" id="MFC4104433.1"/>
    </source>
</evidence>
<keyword evidence="4" id="KW-0012">Acyltransferase</keyword>
<feature type="transmembrane region" description="Helical" evidence="2">
    <location>
        <begin position="299"/>
        <end position="317"/>
    </location>
</feature>